<dbReference type="PANTHER" id="PTHR11571">
    <property type="entry name" value="GLUTATHIONE S-TRANSFERASE"/>
    <property type="match status" value="1"/>
</dbReference>
<reference evidence="5 6" key="1">
    <citation type="submission" date="2014-06" db="EMBL/GenBank/DDBJ databases">
        <authorList>
            <person name="Swart Estienne"/>
        </authorList>
    </citation>
    <scope>NUCLEOTIDE SEQUENCE [LARGE SCALE GENOMIC DNA]</scope>
    <source>
        <strain evidence="5 6">130c</strain>
    </source>
</reference>
<dbReference type="Pfam" id="PF02798">
    <property type="entry name" value="GST_N"/>
    <property type="match status" value="1"/>
</dbReference>
<dbReference type="SUPFAM" id="SSF47616">
    <property type="entry name" value="GST C-terminal domain-like"/>
    <property type="match status" value="1"/>
</dbReference>
<dbReference type="CDD" id="cd03039">
    <property type="entry name" value="GST_N_Sigma_like"/>
    <property type="match status" value="1"/>
</dbReference>
<keyword evidence="1" id="KW-0472">Membrane</keyword>
<name>A0A078B5J1_STYLE</name>
<evidence type="ECO:0000259" key="2">
    <source>
        <dbReference type="PROSITE" id="PS50017"/>
    </source>
</evidence>
<dbReference type="InterPro" id="IPR050213">
    <property type="entry name" value="GST_superfamily"/>
</dbReference>
<dbReference type="Pfam" id="PF14497">
    <property type="entry name" value="GST_C_3"/>
    <property type="match status" value="1"/>
</dbReference>
<dbReference type="InterPro" id="IPR000488">
    <property type="entry name" value="Death_dom"/>
</dbReference>
<dbReference type="SUPFAM" id="SSF52833">
    <property type="entry name" value="Thioredoxin-like"/>
    <property type="match status" value="1"/>
</dbReference>
<dbReference type="GO" id="GO:0004364">
    <property type="term" value="F:glutathione transferase activity"/>
    <property type="evidence" value="ECO:0007669"/>
    <property type="project" value="TreeGrafter"/>
</dbReference>
<feature type="domain" description="GST C-terminal" evidence="4">
    <location>
        <begin position="80"/>
        <end position="210"/>
    </location>
</feature>
<dbReference type="SFLD" id="SFLDS00019">
    <property type="entry name" value="Glutathione_Transferase_(cytos"/>
    <property type="match status" value="1"/>
</dbReference>
<dbReference type="InterPro" id="IPR036282">
    <property type="entry name" value="Glutathione-S-Trfase_C_sf"/>
</dbReference>
<evidence type="ECO:0000256" key="1">
    <source>
        <dbReference type="SAM" id="Phobius"/>
    </source>
</evidence>
<dbReference type="SFLD" id="SFLDG00363">
    <property type="entry name" value="AMPS_(cytGST):_Alpha-__Mu-__Pi"/>
    <property type="match status" value="1"/>
</dbReference>
<dbReference type="InParanoid" id="A0A078B5J1"/>
<dbReference type="InterPro" id="IPR010987">
    <property type="entry name" value="Glutathione-S-Trfase_C-like"/>
</dbReference>
<evidence type="ECO:0000313" key="5">
    <source>
        <dbReference type="EMBL" id="CDW89684.1"/>
    </source>
</evidence>
<dbReference type="Gene3D" id="1.20.1050.10">
    <property type="match status" value="1"/>
</dbReference>
<dbReference type="PROSITE" id="PS50404">
    <property type="entry name" value="GST_NTER"/>
    <property type="match status" value="1"/>
</dbReference>
<keyword evidence="6" id="KW-1185">Reference proteome</keyword>
<dbReference type="OrthoDB" id="422574at2759"/>
<dbReference type="SFLD" id="SFLDG01205">
    <property type="entry name" value="AMPS.1"/>
    <property type="match status" value="1"/>
</dbReference>
<organism evidence="5 6">
    <name type="scientific">Stylonychia lemnae</name>
    <name type="common">Ciliate</name>
    <dbReference type="NCBI Taxonomy" id="5949"/>
    <lineage>
        <taxon>Eukaryota</taxon>
        <taxon>Sar</taxon>
        <taxon>Alveolata</taxon>
        <taxon>Ciliophora</taxon>
        <taxon>Intramacronucleata</taxon>
        <taxon>Spirotrichea</taxon>
        <taxon>Stichotrichia</taxon>
        <taxon>Sporadotrichida</taxon>
        <taxon>Oxytrichidae</taxon>
        <taxon>Stylonychinae</taxon>
        <taxon>Stylonychia</taxon>
    </lineage>
</organism>
<dbReference type="InterPro" id="IPR036249">
    <property type="entry name" value="Thioredoxin-like_sf"/>
</dbReference>
<feature type="domain" description="GST N-terminal" evidence="3">
    <location>
        <begin position="1"/>
        <end position="78"/>
    </location>
</feature>
<sequence length="210" mass="25169">MKLYYFNAYGRAEPLRMLLNHAKVSYEDIRIDKPEWNRYKRELQLEFKQVPAIEIEGKLYTQANSILRLLGSKYGYYPKDPYESYQVDSLVDALKDLYGYYSQTAFEIDLYKQKLKLGIFISEQLPRYFQILENRLMKNNSQLHIVGNQFTIADFALIGIIFTIVYNDAYDDSFMIRQIFERYPLLRDYAYNIRNNVFKDYLNQRPISSQ</sequence>
<dbReference type="Proteomes" id="UP000039865">
    <property type="component" value="Unassembled WGS sequence"/>
</dbReference>
<dbReference type="PROSITE" id="PS50405">
    <property type="entry name" value="GST_CTER"/>
    <property type="match status" value="1"/>
</dbReference>
<dbReference type="InterPro" id="IPR040079">
    <property type="entry name" value="Glutathione_S-Trfase"/>
</dbReference>
<evidence type="ECO:0000259" key="3">
    <source>
        <dbReference type="PROSITE" id="PS50404"/>
    </source>
</evidence>
<feature type="transmembrane region" description="Helical" evidence="1">
    <location>
        <begin position="145"/>
        <end position="166"/>
    </location>
</feature>
<dbReference type="CDD" id="cd03192">
    <property type="entry name" value="GST_C_Sigma_like"/>
    <property type="match status" value="1"/>
</dbReference>
<proteinExistence type="predicted"/>
<gene>
    <name evidence="5" type="primary">Contig18433.g19577</name>
    <name evidence="5" type="ORF">STYLEM_18821</name>
</gene>
<accession>A0A078B5J1</accession>
<dbReference type="GO" id="GO:0007165">
    <property type="term" value="P:signal transduction"/>
    <property type="evidence" value="ECO:0007669"/>
    <property type="project" value="InterPro"/>
</dbReference>
<dbReference type="Gene3D" id="3.40.30.10">
    <property type="entry name" value="Glutaredoxin"/>
    <property type="match status" value="1"/>
</dbReference>
<dbReference type="GO" id="GO:0006749">
    <property type="term" value="P:glutathione metabolic process"/>
    <property type="evidence" value="ECO:0007669"/>
    <property type="project" value="TreeGrafter"/>
</dbReference>
<dbReference type="InterPro" id="IPR004045">
    <property type="entry name" value="Glutathione_S-Trfase_N"/>
</dbReference>
<dbReference type="AlphaFoldDB" id="A0A078B5J1"/>
<dbReference type="EMBL" id="CCKQ01017790">
    <property type="protein sequence ID" value="CDW89684.1"/>
    <property type="molecule type" value="Genomic_DNA"/>
</dbReference>
<keyword evidence="1" id="KW-1133">Transmembrane helix</keyword>
<protein>
    <submittedName>
        <fullName evidence="5">Glutathione s</fullName>
    </submittedName>
</protein>
<evidence type="ECO:0000313" key="6">
    <source>
        <dbReference type="Proteomes" id="UP000039865"/>
    </source>
</evidence>
<dbReference type="InterPro" id="IPR004046">
    <property type="entry name" value="GST_C"/>
</dbReference>
<dbReference type="OMA" id="NERIKAY"/>
<evidence type="ECO:0000259" key="4">
    <source>
        <dbReference type="PROSITE" id="PS50405"/>
    </source>
</evidence>
<keyword evidence="1" id="KW-0812">Transmembrane</keyword>
<feature type="domain" description="Death" evidence="2">
    <location>
        <begin position="35"/>
        <end position="97"/>
    </location>
</feature>
<dbReference type="PROSITE" id="PS50017">
    <property type="entry name" value="DEATH_DOMAIN"/>
    <property type="match status" value="1"/>
</dbReference>